<dbReference type="KEGG" id="stir:DDW44_28715"/>
<gene>
    <name evidence="3" type="ORF">DDW44_28715</name>
</gene>
<feature type="transmembrane region" description="Helical" evidence="2">
    <location>
        <begin position="53"/>
        <end position="75"/>
    </location>
</feature>
<sequence length="128" mass="13315">MYVSTHSGTDVRVGGPDAPSRPAAPAGPETTGAGEPCGTGGTGDRARTRRWPYALGGALLVLVFLGMCVLGALMATSCYELVREGSGMCELYLQSALFAGMGFIGLCALPVIAERNRVVGLIARRIPW</sequence>
<protein>
    <submittedName>
        <fullName evidence="3">Uncharacterized protein</fullName>
    </submittedName>
</protein>
<keyword evidence="2" id="KW-0472">Membrane</keyword>
<dbReference type="RefSeq" id="WP_018890437.1">
    <property type="nucleotide sequence ID" value="NZ_CP029188.1"/>
</dbReference>
<organism evidence="3 4">
    <name type="scientific">Streptomyces tirandamycinicus</name>
    <dbReference type="NCBI Taxonomy" id="2174846"/>
    <lineage>
        <taxon>Bacteria</taxon>
        <taxon>Bacillati</taxon>
        <taxon>Actinomycetota</taxon>
        <taxon>Actinomycetes</taxon>
        <taxon>Kitasatosporales</taxon>
        <taxon>Streptomycetaceae</taxon>
        <taxon>Streptomyces</taxon>
    </lineage>
</organism>
<reference evidence="3 4" key="1">
    <citation type="submission" date="2018-05" db="EMBL/GenBank/DDBJ databases">
        <title>Complete genome sequence of sponge-derived Streptomyces sp. HNM0039.</title>
        <authorList>
            <person name="Huang X."/>
            <person name="Zhou S."/>
        </authorList>
    </citation>
    <scope>NUCLEOTIDE SEQUENCE [LARGE SCALE GENOMIC DNA]</scope>
    <source>
        <strain evidence="3 4">HNM0039</strain>
    </source>
</reference>
<feature type="transmembrane region" description="Helical" evidence="2">
    <location>
        <begin position="95"/>
        <end position="113"/>
    </location>
</feature>
<name>A0A2S1T3K0_9ACTN</name>
<keyword evidence="2" id="KW-0812">Transmembrane</keyword>
<accession>A0A2S1T3K0</accession>
<dbReference type="OrthoDB" id="9876412at2"/>
<evidence type="ECO:0000256" key="1">
    <source>
        <dbReference type="SAM" id="MobiDB-lite"/>
    </source>
</evidence>
<dbReference type="Proteomes" id="UP000244900">
    <property type="component" value="Chromosome"/>
</dbReference>
<keyword evidence="4" id="KW-1185">Reference proteome</keyword>
<evidence type="ECO:0000256" key="2">
    <source>
        <dbReference type="SAM" id="Phobius"/>
    </source>
</evidence>
<evidence type="ECO:0000313" key="4">
    <source>
        <dbReference type="Proteomes" id="UP000244900"/>
    </source>
</evidence>
<feature type="region of interest" description="Disordered" evidence="1">
    <location>
        <begin position="1"/>
        <end position="47"/>
    </location>
</feature>
<dbReference type="EMBL" id="CP029188">
    <property type="protein sequence ID" value="AWI33243.1"/>
    <property type="molecule type" value="Genomic_DNA"/>
</dbReference>
<proteinExistence type="predicted"/>
<evidence type="ECO:0000313" key="3">
    <source>
        <dbReference type="EMBL" id="AWI33243.1"/>
    </source>
</evidence>
<feature type="compositionally biased region" description="Low complexity" evidence="1">
    <location>
        <begin position="23"/>
        <end position="34"/>
    </location>
</feature>
<keyword evidence="2" id="KW-1133">Transmembrane helix</keyword>
<dbReference type="AlphaFoldDB" id="A0A2S1T3K0"/>